<dbReference type="Proteomes" id="UP000461506">
    <property type="component" value="Unassembled WGS sequence"/>
</dbReference>
<feature type="transmembrane region" description="Helical" evidence="7">
    <location>
        <begin position="12"/>
        <end position="32"/>
    </location>
</feature>
<keyword evidence="2 7" id="KW-0813">Transport</keyword>
<dbReference type="GO" id="GO:0055085">
    <property type="term" value="P:transmembrane transport"/>
    <property type="evidence" value="ECO:0007669"/>
    <property type="project" value="InterPro"/>
</dbReference>
<dbReference type="PANTHER" id="PTHR43744">
    <property type="entry name" value="ABC TRANSPORTER PERMEASE PROTEIN MG189-RELATED-RELATED"/>
    <property type="match status" value="1"/>
</dbReference>
<feature type="transmembrane region" description="Helical" evidence="7">
    <location>
        <begin position="111"/>
        <end position="133"/>
    </location>
</feature>
<organism evidence="9 10">
    <name type="scientific">Faecalibacterium prausnitzii</name>
    <dbReference type="NCBI Taxonomy" id="853"/>
    <lineage>
        <taxon>Bacteria</taxon>
        <taxon>Bacillati</taxon>
        <taxon>Bacillota</taxon>
        <taxon>Clostridia</taxon>
        <taxon>Eubacteriales</taxon>
        <taxon>Oscillospiraceae</taxon>
        <taxon>Faecalibacterium</taxon>
    </lineage>
</organism>
<keyword evidence="4 7" id="KW-0812">Transmembrane</keyword>
<accession>A0A844DQN3</accession>
<dbReference type="EMBL" id="WKQN01000001">
    <property type="protein sequence ID" value="MSC61765.1"/>
    <property type="molecule type" value="Genomic_DNA"/>
</dbReference>
<evidence type="ECO:0000256" key="6">
    <source>
        <dbReference type="ARBA" id="ARBA00023136"/>
    </source>
</evidence>
<feature type="transmembrane region" description="Helical" evidence="7">
    <location>
        <begin position="145"/>
        <end position="163"/>
    </location>
</feature>
<evidence type="ECO:0000256" key="3">
    <source>
        <dbReference type="ARBA" id="ARBA00022475"/>
    </source>
</evidence>
<dbReference type="SUPFAM" id="SSF161098">
    <property type="entry name" value="MetI-like"/>
    <property type="match status" value="1"/>
</dbReference>
<keyword evidence="3" id="KW-1003">Cell membrane</keyword>
<name>A0A844DQN3_9FIRM</name>
<evidence type="ECO:0000256" key="4">
    <source>
        <dbReference type="ARBA" id="ARBA00022692"/>
    </source>
</evidence>
<dbReference type="InterPro" id="IPR000515">
    <property type="entry name" value="MetI-like"/>
</dbReference>
<evidence type="ECO:0000256" key="1">
    <source>
        <dbReference type="ARBA" id="ARBA00004651"/>
    </source>
</evidence>
<sequence>MVEKKTGLDWVLDILNTALLILIGLACLYPFWYVVCASFSDANEFLRHDFVLLLKPLKFSLEAYQYCITDRILVGYRNTLFYVVAGTAISMFLTFLGAYALSRKGWMGKRLVTLMIMFTMYFSGGIIAIYLWVQQLHMIDTVWAILLPTALSTYNLIVMRTAFANVPESLIEAARLDGASEFTCLFRIVIPLSQATIAVVLLFYAVSRWNDWMSATIFLRTADLYPLQIFLREILLTSSADNIISTSGGSTNTVALAETIKYATIVISTAPILCIYPFIQRYFVTGVMIGGVKE</sequence>
<feature type="domain" description="ABC transmembrane type-1" evidence="8">
    <location>
        <begin position="76"/>
        <end position="273"/>
    </location>
</feature>
<evidence type="ECO:0000256" key="2">
    <source>
        <dbReference type="ARBA" id="ARBA00022448"/>
    </source>
</evidence>
<evidence type="ECO:0000313" key="9">
    <source>
        <dbReference type="EMBL" id="MSC61765.1"/>
    </source>
</evidence>
<evidence type="ECO:0000256" key="7">
    <source>
        <dbReference type="RuleBase" id="RU363032"/>
    </source>
</evidence>
<feature type="transmembrane region" description="Helical" evidence="7">
    <location>
        <begin position="80"/>
        <end position="99"/>
    </location>
</feature>
<comment type="subcellular location">
    <subcellularLocation>
        <location evidence="1 7">Cell membrane</location>
        <topology evidence="1 7">Multi-pass membrane protein</topology>
    </subcellularLocation>
</comment>
<protein>
    <submittedName>
        <fullName evidence="9">ABC transporter permease subunit</fullName>
    </submittedName>
</protein>
<dbReference type="PANTHER" id="PTHR43744:SF9">
    <property type="entry name" value="POLYGALACTURONAN_RHAMNOGALACTURONAN TRANSPORT SYSTEM PERMEASE PROTEIN YTCP"/>
    <property type="match status" value="1"/>
</dbReference>
<dbReference type="CDD" id="cd06261">
    <property type="entry name" value="TM_PBP2"/>
    <property type="match status" value="1"/>
</dbReference>
<feature type="transmembrane region" description="Helical" evidence="7">
    <location>
        <begin position="184"/>
        <end position="206"/>
    </location>
</feature>
<proteinExistence type="inferred from homology"/>
<dbReference type="RefSeq" id="WP_154276062.1">
    <property type="nucleotide sequence ID" value="NZ_WKQN01000001.1"/>
</dbReference>
<evidence type="ECO:0000259" key="8">
    <source>
        <dbReference type="PROSITE" id="PS50928"/>
    </source>
</evidence>
<dbReference type="PROSITE" id="PS51257">
    <property type="entry name" value="PROKAR_LIPOPROTEIN"/>
    <property type="match status" value="1"/>
</dbReference>
<dbReference type="Gene3D" id="1.10.3720.10">
    <property type="entry name" value="MetI-like"/>
    <property type="match status" value="1"/>
</dbReference>
<dbReference type="Pfam" id="PF00528">
    <property type="entry name" value="BPD_transp_1"/>
    <property type="match status" value="1"/>
</dbReference>
<comment type="caution">
    <text evidence="9">The sequence shown here is derived from an EMBL/GenBank/DDBJ whole genome shotgun (WGS) entry which is preliminary data.</text>
</comment>
<dbReference type="GO" id="GO:0005886">
    <property type="term" value="C:plasma membrane"/>
    <property type="evidence" value="ECO:0007669"/>
    <property type="project" value="UniProtKB-SubCell"/>
</dbReference>
<evidence type="ECO:0000313" key="10">
    <source>
        <dbReference type="Proteomes" id="UP000461506"/>
    </source>
</evidence>
<keyword evidence="5 7" id="KW-1133">Transmembrane helix</keyword>
<dbReference type="InterPro" id="IPR035906">
    <property type="entry name" value="MetI-like_sf"/>
</dbReference>
<dbReference type="AlphaFoldDB" id="A0A844DQN3"/>
<gene>
    <name evidence="9" type="ORF">GKD95_00075</name>
</gene>
<dbReference type="PROSITE" id="PS50928">
    <property type="entry name" value="ABC_TM1"/>
    <property type="match status" value="1"/>
</dbReference>
<keyword evidence="6 7" id="KW-0472">Membrane</keyword>
<feature type="transmembrane region" description="Helical" evidence="7">
    <location>
        <begin position="260"/>
        <end position="279"/>
    </location>
</feature>
<reference evidence="9 10" key="1">
    <citation type="journal article" date="2019" name="Nat. Med.">
        <title>A library of human gut bacterial isolates paired with longitudinal multiomics data enables mechanistic microbiome research.</title>
        <authorList>
            <person name="Poyet M."/>
            <person name="Groussin M."/>
            <person name="Gibbons S.M."/>
            <person name="Avila-Pacheco J."/>
            <person name="Jiang X."/>
            <person name="Kearney S.M."/>
            <person name="Perrotta A.R."/>
            <person name="Berdy B."/>
            <person name="Zhao S."/>
            <person name="Lieberman T.D."/>
            <person name="Swanson P.K."/>
            <person name="Smith M."/>
            <person name="Roesemann S."/>
            <person name="Alexander J.E."/>
            <person name="Rich S.A."/>
            <person name="Livny J."/>
            <person name="Vlamakis H."/>
            <person name="Clish C."/>
            <person name="Bullock K."/>
            <person name="Deik A."/>
            <person name="Scott J."/>
            <person name="Pierce K.A."/>
            <person name="Xavier R.J."/>
            <person name="Alm E.J."/>
        </authorList>
    </citation>
    <scope>NUCLEOTIDE SEQUENCE [LARGE SCALE GENOMIC DNA]</scope>
    <source>
        <strain evidence="9 10">BIOML-A1</strain>
    </source>
</reference>
<evidence type="ECO:0000256" key="5">
    <source>
        <dbReference type="ARBA" id="ARBA00022989"/>
    </source>
</evidence>
<comment type="similarity">
    <text evidence="7">Belongs to the binding-protein-dependent transport system permease family.</text>
</comment>